<dbReference type="AlphaFoldDB" id="A0AAD2HQQ6"/>
<proteinExistence type="predicted"/>
<feature type="compositionally biased region" description="Basic and acidic residues" evidence="2">
    <location>
        <begin position="59"/>
        <end position="71"/>
    </location>
</feature>
<dbReference type="EMBL" id="CAVNYO010000440">
    <property type="protein sequence ID" value="CAK5280649.1"/>
    <property type="molecule type" value="Genomic_DNA"/>
</dbReference>
<keyword evidence="1" id="KW-0175">Coiled coil</keyword>
<evidence type="ECO:0008006" key="5">
    <source>
        <dbReference type="Google" id="ProtNLM"/>
    </source>
</evidence>
<feature type="compositionally biased region" description="Polar residues" evidence="2">
    <location>
        <begin position="103"/>
        <end position="145"/>
    </location>
</feature>
<feature type="region of interest" description="Disordered" evidence="2">
    <location>
        <begin position="187"/>
        <end position="238"/>
    </location>
</feature>
<comment type="caution">
    <text evidence="3">The sequence shown here is derived from an EMBL/GenBank/DDBJ whole genome shotgun (WGS) entry which is preliminary data.</text>
</comment>
<accession>A0AAD2HQQ6</accession>
<evidence type="ECO:0000256" key="1">
    <source>
        <dbReference type="SAM" id="Coils"/>
    </source>
</evidence>
<evidence type="ECO:0000256" key="2">
    <source>
        <dbReference type="SAM" id="MobiDB-lite"/>
    </source>
</evidence>
<protein>
    <recommendedName>
        <fullName evidence="5">C3H1-type domain-containing protein</fullName>
    </recommendedName>
</protein>
<feature type="region of interest" description="Disordered" evidence="2">
    <location>
        <begin position="49"/>
        <end position="171"/>
    </location>
</feature>
<feature type="coiled-coil region" evidence="1">
    <location>
        <begin position="423"/>
        <end position="450"/>
    </location>
</feature>
<sequence>MSSRVRCMWYDDDRNPLLGGCKPRGGTCYYSHPWQDEWRTAQRRQMVSVDRPAFPDPSYRSDKTRGDDQSNSRRAGPSTRDLRRPDHDDFDSTSWRPNEDPPNLTSSNNIALSQNRQSQDTSHRTAMNQASTSKLPPPTTGSGNSAFGAVSTSGDDGGWGSGGSWSASGSNVSGGLRLDNVWAGAEPDASKAASGHWDGPPPPKAYRTRSITPQPSKKSVFEDQRVPPPGPSRRQDLQLDTTVPLILADPGSAFPTPVLSVTPISALSPTRFVPGSRPMTRSEIHTAIVRNTVRYIRIRMEFDEANEQLKRWRVTQKSAHFSRVSQSAGEQLNEISQRLSQRLAVMEPRLQKAKEDLLGLPDLPPAGPMLAAAEDELLRYMEIVETWLKRFTPAMEPPSSTPEPDAMLVDPPESPPQTAKVLYAEIVTRAEALETKLERLDDQLHESLGQNEISGKVRQMMQVNLKAKVEDPARSELDKAIQATATKSTEAGQLVAQLIKSNADLQVRIDDLGAQKERRRAFIHRFEAQIDEFEKQRVQRETQLTLMRKQFAKMAAPIQPAVTAEIMEHTQLRVKEMIDREIVPALNAMELKYTSAIQRRMESLQQAIQPALDKTAEISERAKAME</sequence>
<evidence type="ECO:0000313" key="4">
    <source>
        <dbReference type="Proteomes" id="UP001295794"/>
    </source>
</evidence>
<name>A0AAD2HQQ6_9AGAR</name>
<organism evidence="3 4">
    <name type="scientific">Mycena citricolor</name>
    <dbReference type="NCBI Taxonomy" id="2018698"/>
    <lineage>
        <taxon>Eukaryota</taxon>
        <taxon>Fungi</taxon>
        <taxon>Dikarya</taxon>
        <taxon>Basidiomycota</taxon>
        <taxon>Agaricomycotina</taxon>
        <taxon>Agaricomycetes</taxon>
        <taxon>Agaricomycetidae</taxon>
        <taxon>Agaricales</taxon>
        <taxon>Marasmiineae</taxon>
        <taxon>Mycenaceae</taxon>
        <taxon>Mycena</taxon>
    </lineage>
</organism>
<keyword evidence="4" id="KW-1185">Reference proteome</keyword>
<reference evidence="3" key="1">
    <citation type="submission" date="2023-11" db="EMBL/GenBank/DDBJ databases">
        <authorList>
            <person name="De Vega J J."/>
            <person name="De Vega J J."/>
        </authorList>
    </citation>
    <scope>NUCLEOTIDE SEQUENCE</scope>
</reference>
<dbReference type="Proteomes" id="UP001295794">
    <property type="component" value="Unassembled WGS sequence"/>
</dbReference>
<gene>
    <name evidence="3" type="ORF">MYCIT1_LOCUS31205</name>
</gene>
<evidence type="ECO:0000313" key="3">
    <source>
        <dbReference type="EMBL" id="CAK5280649.1"/>
    </source>
</evidence>